<dbReference type="RefSeq" id="XP_014492436.1">
    <property type="nucleotide sequence ID" value="XM_014636950.2"/>
</dbReference>
<evidence type="ECO:0000313" key="3">
    <source>
        <dbReference type="RefSeq" id="XP_014492436.1"/>
    </source>
</evidence>
<dbReference type="RefSeq" id="XP_014492435.1">
    <property type="nucleotide sequence ID" value="XM_014636949.2"/>
</dbReference>
<dbReference type="GO" id="GO:0005634">
    <property type="term" value="C:nucleus"/>
    <property type="evidence" value="ECO:0007669"/>
    <property type="project" value="TreeGrafter"/>
</dbReference>
<proteinExistence type="predicted"/>
<dbReference type="PANTHER" id="PTHR31728:SF5">
    <property type="entry name" value="OS07G0540200 PROTEIN"/>
    <property type="match status" value="1"/>
</dbReference>
<dbReference type="PRINTS" id="PR02054">
    <property type="entry name" value="FAM175PLANT"/>
</dbReference>
<accession>A0A1S3TF88</accession>
<protein>
    <submittedName>
        <fullName evidence="2 3">Uncharacterized protein LOC106754882 isoform X1</fullName>
    </submittedName>
</protein>
<dbReference type="OrthoDB" id="6358435at2759"/>
<dbReference type="PRINTS" id="PR02051">
    <property type="entry name" value="PROTEINF175"/>
</dbReference>
<sequence length="311" mass="33910">MDDPPLQKISISGPTLASLIQRFSTSPSAIQGLLFGHVTHLPTTPSDDSSPAVPTLLATVTGFLCSPSFYESSGAVIPSALHPHSSVLGWFSARRRSALRPSLREFSVTSSLSSLSQFSTSIDNSNPNLKSNSPEQPSLFPPCVFLLLASPPFDNAPSSHVHTHEYRAFQFRTGDQWFEPRSLDVVNIGPTFRGHYGAFSPTSSLPALDCGLRGSPMDEGGDERLARMKQAANDQRELDGCVEGFEVGKLGRMVGSDARSYTEGLEELYKKMLVKIQNLTSLVDESSAMVLEQENHNRKLKHKIFRSAASE</sequence>
<dbReference type="AlphaFoldDB" id="A0A1S3TF88"/>
<dbReference type="CDD" id="cd23656">
    <property type="entry name" value="Abraxas_plant"/>
    <property type="match status" value="1"/>
</dbReference>
<evidence type="ECO:0000313" key="2">
    <source>
        <dbReference type="RefSeq" id="XP_014492435.1"/>
    </source>
</evidence>
<keyword evidence="1" id="KW-1185">Reference proteome</keyword>
<gene>
    <name evidence="2 3" type="primary">LOC106754882</name>
</gene>
<dbReference type="GO" id="GO:0031593">
    <property type="term" value="F:polyubiquitin modification-dependent protein binding"/>
    <property type="evidence" value="ECO:0007669"/>
    <property type="project" value="TreeGrafter"/>
</dbReference>
<dbReference type="PANTHER" id="PTHR31728">
    <property type="entry name" value="ABRAXAS FAMILY MEMBER"/>
    <property type="match status" value="1"/>
</dbReference>
<dbReference type="KEGG" id="vra:106754882"/>
<dbReference type="InterPro" id="IPR023238">
    <property type="entry name" value="FAM175"/>
</dbReference>
<name>A0A1S3TF88_VIGRR</name>
<dbReference type="GeneID" id="106754882"/>
<dbReference type="InterPro" id="IPR023241">
    <property type="entry name" value="FAM175_plant"/>
</dbReference>
<organism evidence="1 2">
    <name type="scientific">Vigna radiata var. radiata</name>
    <name type="common">Mung bean</name>
    <name type="synonym">Phaseolus aureus</name>
    <dbReference type="NCBI Taxonomy" id="3916"/>
    <lineage>
        <taxon>Eukaryota</taxon>
        <taxon>Viridiplantae</taxon>
        <taxon>Streptophyta</taxon>
        <taxon>Embryophyta</taxon>
        <taxon>Tracheophyta</taxon>
        <taxon>Spermatophyta</taxon>
        <taxon>Magnoliopsida</taxon>
        <taxon>eudicotyledons</taxon>
        <taxon>Gunneridae</taxon>
        <taxon>Pentapetalae</taxon>
        <taxon>rosids</taxon>
        <taxon>fabids</taxon>
        <taxon>Fabales</taxon>
        <taxon>Fabaceae</taxon>
        <taxon>Papilionoideae</taxon>
        <taxon>50 kb inversion clade</taxon>
        <taxon>NPAAA clade</taxon>
        <taxon>indigoferoid/millettioid clade</taxon>
        <taxon>Phaseoleae</taxon>
        <taxon>Vigna</taxon>
    </lineage>
</organism>
<dbReference type="STRING" id="3916.A0A1S3TF88"/>
<evidence type="ECO:0000313" key="1">
    <source>
        <dbReference type="Proteomes" id="UP000087766"/>
    </source>
</evidence>
<dbReference type="Proteomes" id="UP000087766">
    <property type="component" value="Unplaced"/>
</dbReference>
<reference evidence="2 3" key="1">
    <citation type="submission" date="2025-04" db="UniProtKB">
        <authorList>
            <consortium name="RefSeq"/>
        </authorList>
    </citation>
    <scope>IDENTIFICATION</scope>
    <source>
        <tissue evidence="2 3">Leaf</tissue>
    </source>
</reference>